<dbReference type="OrthoDB" id="25921at2759"/>
<comment type="subcellular location">
    <subcellularLocation>
        <location evidence="1">Nucleus</location>
    </subcellularLocation>
</comment>
<feature type="region of interest" description="Disordered" evidence="8">
    <location>
        <begin position="399"/>
        <end position="437"/>
    </location>
</feature>
<feature type="compositionally biased region" description="Polar residues" evidence="8">
    <location>
        <begin position="399"/>
        <end position="408"/>
    </location>
</feature>
<dbReference type="SUPFAM" id="SSF57701">
    <property type="entry name" value="Zn2/Cys6 DNA-binding domain"/>
    <property type="match status" value="1"/>
</dbReference>
<dbReference type="GO" id="GO:0045944">
    <property type="term" value="P:positive regulation of transcription by RNA polymerase II"/>
    <property type="evidence" value="ECO:0007669"/>
    <property type="project" value="TreeGrafter"/>
</dbReference>
<dbReference type="HOGENOM" id="CLU_019941_0_0_1"/>
<dbReference type="VEuPathDB" id="FungiDB:PV06_10156"/>
<dbReference type="Proteomes" id="UP000053342">
    <property type="component" value="Unassembled WGS sequence"/>
</dbReference>
<keyword evidence="2" id="KW-0479">Metal-binding</keyword>
<evidence type="ECO:0000256" key="4">
    <source>
        <dbReference type="ARBA" id="ARBA00023015"/>
    </source>
</evidence>
<feature type="region of interest" description="Disordered" evidence="8">
    <location>
        <begin position="322"/>
        <end position="351"/>
    </location>
</feature>
<dbReference type="PANTHER" id="PTHR47782:SF2">
    <property type="entry name" value="TRANSCRIPTION FACTOR, PUTATIVE (AFU_ORTHOLOGUE AFUA_4G12570)-RELATED"/>
    <property type="match status" value="1"/>
</dbReference>
<dbReference type="InterPro" id="IPR036864">
    <property type="entry name" value="Zn2-C6_fun-type_DNA-bd_sf"/>
</dbReference>
<dbReference type="RefSeq" id="XP_016257719.1">
    <property type="nucleotide sequence ID" value="XM_016411678.1"/>
</dbReference>
<evidence type="ECO:0000256" key="7">
    <source>
        <dbReference type="ARBA" id="ARBA00023242"/>
    </source>
</evidence>
<dbReference type="AlphaFoldDB" id="A0A0D2D2I8"/>
<dbReference type="GO" id="GO:0005634">
    <property type="term" value="C:nucleus"/>
    <property type="evidence" value="ECO:0007669"/>
    <property type="project" value="UniProtKB-SubCell"/>
</dbReference>
<dbReference type="GeneID" id="27362230"/>
<dbReference type="STRING" id="215243.A0A0D2D2I8"/>
<accession>A0A0D2D2I8</accession>
<dbReference type="Pfam" id="PF04082">
    <property type="entry name" value="Fungal_trans"/>
    <property type="match status" value="1"/>
</dbReference>
<dbReference type="GO" id="GO:0043565">
    <property type="term" value="F:sequence-specific DNA binding"/>
    <property type="evidence" value="ECO:0007669"/>
    <property type="project" value="TreeGrafter"/>
</dbReference>
<dbReference type="InterPro" id="IPR052202">
    <property type="entry name" value="Yeast_MetPath_Reg"/>
</dbReference>
<sequence length="698" mass="78498">MNAEIIQRHLPSCRRCRRLRKKCDTHLPRCRRCEKADEDCNFIDAASKQPISRSHVQSLLVRLERLQSAARQSSNIAPESLLTDDAFSLEPVEAILPETASDQSKPPSSSEDFSFDVIIQLTVPEPKTQYWGASSVFALVVQILQHASLKGFLTSANASTGSCRPDPPDVDTLDRQMTAAPEADVSELVRFYMRTLNTIYVLIDETTIFNDLPTYFQVRNRAQYSSQKLEGETARRFFRISLVCATACAIQARHRPSRVAESLAYYQDALGCVEEVTSEASPASLQALLLLIIFCLFYPRKGEIWRLLEYACRLAMELGYHKEDSDTPNTSADSESSSTMPPASSAASSKRPQSRHLTFWALYALERIMGQMFGRASDIPESIITASYPSACTPEVSKISSEASQRASNMRDARFDNGTCNSVDESNPDQRDAPQATEQTHLQAAAFAHHYRLVYLRSMIYRAMYVPPITPAYVMEAPWLCEQYAAIQSWRRDLLVSDDFAGFSTITCVQGYNQTICFLFQTLLLRALRSTQLGRVGPDEGVTQEQAGPGQVSPEQCVIVADSYWAACDLVHAYERLIRAHDGSLLGSYPLTFLSAQYMWLATSTLVGHVLVALDGRIRKVWCFRRWHEDCTPIESADPHQTPQQVLDYGSFIDISPVCLMLLRWCADRWPGMAGLLTVYEELFKQLNRELIRRGMVV</sequence>
<evidence type="ECO:0000256" key="2">
    <source>
        <dbReference type="ARBA" id="ARBA00022723"/>
    </source>
</evidence>
<evidence type="ECO:0000259" key="9">
    <source>
        <dbReference type="PROSITE" id="PS50048"/>
    </source>
</evidence>
<keyword evidence="3" id="KW-0862">Zinc</keyword>
<feature type="domain" description="Zn(2)-C6 fungal-type" evidence="9">
    <location>
        <begin position="12"/>
        <end position="42"/>
    </location>
</feature>
<name>A0A0D2D2I8_9EURO</name>
<dbReference type="CDD" id="cd12148">
    <property type="entry name" value="fungal_TF_MHR"/>
    <property type="match status" value="1"/>
</dbReference>
<evidence type="ECO:0000313" key="11">
    <source>
        <dbReference type="Proteomes" id="UP000053342"/>
    </source>
</evidence>
<keyword evidence="5" id="KW-0238">DNA-binding</keyword>
<dbReference type="PROSITE" id="PS00463">
    <property type="entry name" value="ZN2_CY6_FUNGAL_1"/>
    <property type="match status" value="1"/>
</dbReference>
<proteinExistence type="predicted"/>
<dbReference type="Pfam" id="PF00172">
    <property type="entry name" value="Zn_clus"/>
    <property type="match status" value="1"/>
</dbReference>
<dbReference type="PROSITE" id="PS50048">
    <property type="entry name" value="ZN2_CY6_FUNGAL_2"/>
    <property type="match status" value="1"/>
</dbReference>
<evidence type="ECO:0000256" key="5">
    <source>
        <dbReference type="ARBA" id="ARBA00023125"/>
    </source>
</evidence>
<dbReference type="InterPro" id="IPR001138">
    <property type="entry name" value="Zn2Cys6_DnaBD"/>
</dbReference>
<feature type="compositionally biased region" description="Low complexity" evidence="8">
    <location>
        <begin position="334"/>
        <end position="351"/>
    </location>
</feature>
<dbReference type="EMBL" id="KN847343">
    <property type="protein sequence ID" value="KIW37503.1"/>
    <property type="molecule type" value="Genomic_DNA"/>
</dbReference>
<dbReference type="SMART" id="SM00066">
    <property type="entry name" value="GAL4"/>
    <property type="match status" value="1"/>
</dbReference>
<dbReference type="SMART" id="SM00906">
    <property type="entry name" value="Fungal_trans"/>
    <property type="match status" value="1"/>
</dbReference>
<reference evidence="10 11" key="1">
    <citation type="submission" date="2015-01" db="EMBL/GenBank/DDBJ databases">
        <title>The Genome Sequence of Exophiala oligosperma CBS72588.</title>
        <authorList>
            <consortium name="The Broad Institute Genomics Platform"/>
            <person name="Cuomo C."/>
            <person name="de Hoog S."/>
            <person name="Gorbushina A."/>
            <person name="Stielow B."/>
            <person name="Teixiera M."/>
            <person name="Abouelleil A."/>
            <person name="Chapman S.B."/>
            <person name="Priest M."/>
            <person name="Young S.K."/>
            <person name="Wortman J."/>
            <person name="Nusbaum C."/>
            <person name="Birren B."/>
        </authorList>
    </citation>
    <scope>NUCLEOTIDE SEQUENCE [LARGE SCALE GENOMIC DNA]</scope>
    <source>
        <strain evidence="10 11">CBS 72588</strain>
    </source>
</reference>
<protein>
    <recommendedName>
        <fullName evidence="9">Zn(2)-C6 fungal-type domain-containing protein</fullName>
    </recommendedName>
</protein>
<dbReference type="Gene3D" id="4.10.240.10">
    <property type="entry name" value="Zn(2)-C6 fungal-type DNA-binding domain"/>
    <property type="match status" value="1"/>
</dbReference>
<evidence type="ECO:0000313" key="10">
    <source>
        <dbReference type="EMBL" id="KIW37503.1"/>
    </source>
</evidence>
<dbReference type="GO" id="GO:0000981">
    <property type="term" value="F:DNA-binding transcription factor activity, RNA polymerase II-specific"/>
    <property type="evidence" value="ECO:0007669"/>
    <property type="project" value="InterPro"/>
</dbReference>
<keyword evidence="7" id="KW-0539">Nucleus</keyword>
<evidence type="ECO:0000256" key="8">
    <source>
        <dbReference type="SAM" id="MobiDB-lite"/>
    </source>
</evidence>
<keyword evidence="11" id="KW-1185">Reference proteome</keyword>
<keyword evidence="6" id="KW-0804">Transcription</keyword>
<dbReference type="GO" id="GO:0008270">
    <property type="term" value="F:zinc ion binding"/>
    <property type="evidence" value="ECO:0007669"/>
    <property type="project" value="InterPro"/>
</dbReference>
<organism evidence="10 11">
    <name type="scientific">Exophiala oligosperma</name>
    <dbReference type="NCBI Taxonomy" id="215243"/>
    <lineage>
        <taxon>Eukaryota</taxon>
        <taxon>Fungi</taxon>
        <taxon>Dikarya</taxon>
        <taxon>Ascomycota</taxon>
        <taxon>Pezizomycotina</taxon>
        <taxon>Eurotiomycetes</taxon>
        <taxon>Chaetothyriomycetidae</taxon>
        <taxon>Chaetothyriales</taxon>
        <taxon>Herpotrichiellaceae</taxon>
        <taxon>Exophiala</taxon>
    </lineage>
</organism>
<evidence type="ECO:0000256" key="1">
    <source>
        <dbReference type="ARBA" id="ARBA00004123"/>
    </source>
</evidence>
<dbReference type="GO" id="GO:0006351">
    <property type="term" value="P:DNA-templated transcription"/>
    <property type="evidence" value="ECO:0007669"/>
    <property type="project" value="InterPro"/>
</dbReference>
<gene>
    <name evidence="10" type="ORF">PV06_10156</name>
</gene>
<dbReference type="InterPro" id="IPR007219">
    <property type="entry name" value="XnlR_reg_dom"/>
</dbReference>
<evidence type="ECO:0000256" key="3">
    <source>
        <dbReference type="ARBA" id="ARBA00022833"/>
    </source>
</evidence>
<dbReference type="PANTHER" id="PTHR47782">
    <property type="entry name" value="ZN(II)2CYS6 TRANSCRIPTION FACTOR (EUROFUNG)-RELATED"/>
    <property type="match status" value="1"/>
</dbReference>
<keyword evidence="4" id="KW-0805">Transcription regulation</keyword>
<evidence type="ECO:0000256" key="6">
    <source>
        <dbReference type="ARBA" id="ARBA00023163"/>
    </source>
</evidence>